<gene>
    <name evidence="1" type="ORF">B8V81_1637</name>
</gene>
<protein>
    <submittedName>
        <fullName evidence="1">Uncharacterized protein</fullName>
    </submittedName>
</protein>
<proteinExistence type="predicted"/>
<evidence type="ECO:0000313" key="1">
    <source>
        <dbReference type="EMBL" id="PLT47413.1"/>
    </source>
</evidence>
<organism evidence="1 2">
    <name type="scientific">Paenibacillus pasadenensis</name>
    <dbReference type="NCBI Taxonomy" id="217090"/>
    <lineage>
        <taxon>Bacteria</taxon>
        <taxon>Bacillati</taxon>
        <taxon>Bacillota</taxon>
        <taxon>Bacilli</taxon>
        <taxon>Bacillales</taxon>
        <taxon>Paenibacillaceae</taxon>
        <taxon>Paenibacillus</taxon>
    </lineage>
</organism>
<dbReference type="EMBL" id="NFEZ01000003">
    <property type="protein sequence ID" value="PLT47413.1"/>
    <property type="molecule type" value="Genomic_DNA"/>
</dbReference>
<reference evidence="1 2" key="1">
    <citation type="submission" date="2017-05" db="EMBL/GenBank/DDBJ databases">
        <title>Functional genome analysis of Paenibacillus pasadenensis strain R16: insights on endophytic life style and antifungal activity.</title>
        <authorList>
            <person name="Passera A."/>
            <person name="Marcolungo L."/>
            <person name="Casati P."/>
            <person name="Brasca M."/>
            <person name="Quaglino F."/>
            <person name="Delledonne M."/>
        </authorList>
    </citation>
    <scope>NUCLEOTIDE SEQUENCE [LARGE SCALE GENOMIC DNA]</scope>
    <source>
        <strain evidence="1 2">R16</strain>
    </source>
</reference>
<comment type="caution">
    <text evidence="1">The sequence shown here is derived from an EMBL/GenBank/DDBJ whole genome shotgun (WGS) entry which is preliminary data.</text>
</comment>
<accession>A0A2N5NAR3</accession>
<keyword evidence="2" id="KW-1185">Reference proteome</keyword>
<name>A0A2N5NAR3_9BACL</name>
<dbReference type="AlphaFoldDB" id="A0A2N5NAR3"/>
<sequence>MPRMRWVKYVPDAGASSVRSLPRLAGRRIGAAESEHATI</sequence>
<evidence type="ECO:0000313" key="2">
    <source>
        <dbReference type="Proteomes" id="UP000234789"/>
    </source>
</evidence>
<dbReference type="Proteomes" id="UP000234789">
    <property type="component" value="Unassembled WGS sequence"/>
</dbReference>